<evidence type="ECO:0000313" key="2">
    <source>
        <dbReference type="Proteomes" id="UP000246018"/>
    </source>
</evidence>
<name>A0A2T8F524_9ACTN</name>
<gene>
    <name evidence="1" type="ORF">DDE18_21435</name>
</gene>
<evidence type="ECO:0000313" key="1">
    <source>
        <dbReference type="EMBL" id="PVG80815.1"/>
    </source>
</evidence>
<keyword evidence="2" id="KW-1185">Reference proteome</keyword>
<reference evidence="1 2" key="1">
    <citation type="submission" date="2018-04" db="EMBL/GenBank/DDBJ databases">
        <title>Genome of Nocardioides gansuensis WSJ-1.</title>
        <authorList>
            <person name="Wu S."/>
            <person name="Wang G."/>
        </authorList>
    </citation>
    <scope>NUCLEOTIDE SEQUENCE [LARGE SCALE GENOMIC DNA]</scope>
    <source>
        <strain evidence="1 2">WSJ-1</strain>
    </source>
</reference>
<comment type="caution">
    <text evidence="1">The sequence shown here is derived from an EMBL/GenBank/DDBJ whole genome shotgun (WGS) entry which is preliminary data.</text>
</comment>
<dbReference type="OrthoDB" id="3784352at2"/>
<dbReference type="Proteomes" id="UP000246018">
    <property type="component" value="Unassembled WGS sequence"/>
</dbReference>
<dbReference type="EMBL" id="QDGZ01000013">
    <property type="protein sequence ID" value="PVG80815.1"/>
    <property type="molecule type" value="Genomic_DNA"/>
</dbReference>
<dbReference type="RefSeq" id="WP_116574445.1">
    <property type="nucleotide sequence ID" value="NZ_QDGZ01000013.1"/>
</dbReference>
<accession>A0A2T8F524</accession>
<sequence length="86" mass="9681">MSNLEDTEKDGQRTARTASAWVVTARHRSTAAVKPPEPFGSWHARRPEDAFTACGLPAAGWPIFWHLTHVQGRDRICVECQEVMYS</sequence>
<proteinExistence type="predicted"/>
<protein>
    <submittedName>
        <fullName evidence="1">Uncharacterized protein</fullName>
    </submittedName>
</protein>
<organism evidence="1 2">
    <name type="scientific">Nocardioides gansuensis</name>
    <dbReference type="NCBI Taxonomy" id="2138300"/>
    <lineage>
        <taxon>Bacteria</taxon>
        <taxon>Bacillati</taxon>
        <taxon>Actinomycetota</taxon>
        <taxon>Actinomycetes</taxon>
        <taxon>Propionibacteriales</taxon>
        <taxon>Nocardioidaceae</taxon>
        <taxon>Nocardioides</taxon>
    </lineage>
</organism>
<dbReference type="AlphaFoldDB" id="A0A2T8F524"/>